<organism evidence="5 6">
    <name type="scientific">Bacterioplanoides pacificum</name>
    <dbReference type="NCBI Taxonomy" id="1171596"/>
    <lineage>
        <taxon>Bacteria</taxon>
        <taxon>Pseudomonadati</taxon>
        <taxon>Pseudomonadota</taxon>
        <taxon>Gammaproteobacteria</taxon>
        <taxon>Oceanospirillales</taxon>
        <taxon>Oceanospirillaceae</taxon>
        <taxon>Bacterioplanoides</taxon>
    </lineage>
</organism>
<comment type="caution">
    <text evidence="5">The sequence shown here is derived from an EMBL/GenBank/DDBJ whole genome shotgun (WGS) entry which is preliminary data.</text>
</comment>
<feature type="binding site" evidence="4">
    <location>
        <position position="167"/>
    </location>
    <ligand>
        <name>substrate</name>
    </ligand>
</feature>
<evidence type="ECO:0000313" key="6">
    <source>
        <dbReference type="Proteomes" id="UP001595722"/>
    </source>
</evidence>
<gene>
    <name evidence="4" type="primary">ubiC</name>
    <name evidence="5" type="ORF">ACFOMG_10020</name>
</gene>
<evidence type="ECO:0000256" key="2">
    <source>
        <dbReference type="ARBA" id="ARBA00022688"/>
    </source>
</evidence>
<dbReference type="EMBL" id="JBHRYB010000008">
    <property type="protein sequence ID" value="MFC3680432.1"/>
    <property type="molecule type" value="Genomic_DNA"/>
</dbReference>
<dbReference type="EC" id="4.1.3.40" evidence="4"/>
<comment type="similarity">
    <text evidence="4">Belongs to the UbiC family.</text>
</comment>
<keyword evidence="3 4" id="KW-0456">Lyase</keyword>
<name>A0ABV7VTD8_9GAMM</name>
<dbReference type="PANTHER" id="PTHR38683:SF1">
    <property type="entry name" value="CHORISMATE PYRUVATE-LYASE"/>
    <property type="match status" value="1"/>
</dbReference>
<comment type="catalytic activity">
    <reaction evidence="4">
        <text>chorismate = 4-hydroxybenzoate + pyruvate</text>
        <dbReference type="Rhea" id="RHEA:16505"/>
        <dbReference type="ChEBI" id="CHEBI:15361"/>
        <dbReference type="ChEBI" id="CHEBI:17879"/>
        <dbReference type="ChEBI" id="CHEBI:29748"/>
        <dbReference type="EC" id="4.1.3.40"/>
    </reaction>
</comment>
<sequence>MNSNTLKHILHPQVPAWSTRNRLAAYSLAEFWQDWLLDSGSLTARLKGLGTFRVSLLREFHGSPSQLERQRLKLSAQARVWVREVVLRVNDRPLVYARTAIPHATLTGRGKRLQSLGDRSLGSYLFAQPDLQRQPLIVSHCNPNTLALEWCRHSVFTLEQKALMVSEAFVSDFPDYC</sequence>
<comment type="function">
    <text evidence="4">Removes the pyruvyl group from chorismate, with concomitant aromatization of the ring, to provide 4-hydroxybenzoate (4HB) for the ubiquinone pathway.</text>
</comment>
<evidence type="ECO:0000313" key="5">
    <source>
        <dbReference type="EMBL" id="MFC3680432.1"/>
    </source>
</evidence>
<comment type="pathway">
    <text evidence="4">Cofactor biosynthesis; ubiquinone biosynthesis.</text>
</comment>
<keyword evidence="4" id="KW-0670">Pyruvate</keyword>
<dbReference type="GO" id="GO:0016829">
    <property type="term" value="F:lyase activity"/>
    <property type="evidence" value="ECO:0007669"/>
    <property type="project" value="UniProtKB-KW"/>
</dbReference>
<proteinExistence type="inferred from homology"/>
<dbReference type="Gene3D" id="3.40.1410.10">
    <property type="entry name" value="Chorismate lyase-like"/>
    <property type="match status" value="1"/>
</dbReference>
<reference evidence="6" key="1">
    <citation type="journal article" date="2019" name="Int. J. Syst. Evol. Microbiol.">
        <title>The Global Catalogue of Microorganisms (GCM) 10K type strain sequencing project: providing services to taxonomists for standard genome sequencing and annotation.</title>
        <authorList>
            <consortium name="The Broad Institute Genomics Platform"/>
            <consortium name="The Broad Institute Genome Sequencing Center for Infectious Disease"/>
            <person name="Wu L."/>
            <person name="Ma J."/>
        </authorList>
    </citation>
    <scope>NUCLEOTIDE SEQUENCE [LARGE SCALE GENOMIC DNA]</scope>
    <source>
        <strain evidence="6">KCTC 42424</strain>
    </source>
</reference>
<dbReference type="Proteomes" id="UP001595722">
    <property type="component" value="Unassembled WGS sequence"/>
</dbReference>
<evidence type="ECO:0000256" key="1">
    <source>
        <dbReference type="ARBA" id="ARBA00022490"/>
    </source>
</evidence>
<dbReference type="Pfam" id="PF04345">
    <property type="entry name" value="Chor_lyase"/>
    <property type="match status" value="1"/>
</dbReference>
<evidence type="ECO:0000256" key="3">
    <source>
        <dbReference type="ARBA" id="ARBA00023239"/>
    </source>
</evidence>
<dbReference type="InterPro" id="IPR028978">
    <property type="entry name" value="Chorismate_lyase_/UTRA_dom_sf"/>
</dbReference>
<evidence type="ECO:0000256" key="4">
    <source>
        <dbReference type="HAMAP-Rule" id="MF_01632"/>
    </source>
</evidence>
<feature type="binding site" evidence="4">
    <location>
        <position position="121"/>
    </location>
    <ligand>
        <name>substrate</name>
    </ligand>
</feature>
<dbReference type="PANTHER" id="PTHR38683">
    <property type="entry name" value="CHORISMATE PYRUVATE-LYASE"/>
    <property type="match status" value="1"/>
</dbReference>
<comment type="subcellular location">
    <subcellularLocation>
        <location evidence="4">Cytoplasm</location>
    </subcellularLocation>
</comment>
<accession>A0ABV7VTD8</accession>
<protein>
    <recommendedName>
        <fullName evidence="4">Probable chorismate pyruvate-lyase</fullName>
        <shortName evidence="4">CL</shortName>
        <shortName evidence="4">CPL</shortName>
        <ecNumber evidence="4">4.1.3.40</ecNumber>
    </recommendedName>
</protein>
<dbReference type="HAMAP" id="MF_01632">
    <property type="entry name" value="UbiC"/>
    <property type="match status" value="1"/>
</dbReference>
<dbReference type="RefSeq" id="WP_376866399.1">
    <property type="nucleotide sequence ID" value="NZ_JBHRYB010000008.1"/>
</dbReference>
<feature type="binding site" evidence="4">
    <location>
        <position position="83"/>
    </location>
    <ligand>
        <name>substrate</name>
    </ligand>
</feature>
<dbReference type="InterPro" id="IPR007440">
    <property type="entry name" value="Chorismate--pyruvate_lyase"/>
</dbReference>
<keyword evidence="1 4" id="KW-0963">Cytoplasm</keyword>
<keyword evidence="6" id="KW-1185">Reference proteome</keyword>
<dbReference type="SUPFAM" id="SSF64288">
    <property type="entry name" value="Chorismate lyase-like"/>
    <property type="match status" value="1"/>
</dbReference>
<comment type="caution">
    <text evidence="4">Lacks conserved residue(s) required for the propagation of feature annotation.</text>
</comment>
<keyword evidence="2 4" id="KW-0831">Ubiquinone biosynthesis</keyword>